<dbReference type="CDD" id="cd08613">
    <property type="entry name" value="GDPD_GDE4_like_1"/>
    <property type="match status" value="1"/>
</dbReference>
<evidence type="ECO:0000313" key="2">
    <source>
        <dbReference type="EMBL" id="GEB32378.1"/>
    </source>
</evidence>
<comment type="caution">
    <text evidence="2">The sequence shown here is derived from an EMBL/GenBank/DDBJ whole genome shotgun (WGS) entry which is preliminary data.</text>
</comment>
<organism evidence="2 3">
    <name type="scientific">Brevibacillus parabrevis</name>
    <dbReference type="NCBI Taxonomy" id="54914"/>
    <lineage>
        <taxon>Bacteria</taxon>
        <taxon>Bacillati</taxon>
        <taxon>Bacillota</taxon>
        <taxon>Bacilli</taxon>
        <taxon>Bacillales</taxon>
        <taxon>Paenibacillaceae</taxon>
        <taxon>Brevibacillus</taxon>
    </lineage>
</organism>
<gene>
    <name evidence="2" type="ORF">BPA01_19580</name>
</gene>
<dbReference type="InterPro" id="IPR030395">
    <property type="entry name" value="GP_PDE_dom"/>
</dbReference>
<dbReference type="EMBL" id="BJMH01000007">
    <property type="protein sequence ID" value="GEB32378.1"/>
    <property type="molecule type" value="Genomic_DNA"/>
</dbReference>
<dbReference type="STRING" id="54914.AV540_02200"/>
<proteinExistence type="predicted"/>
<feature type="domain" description="GP-PDE" evidence="1">
    <location>
        <begin position="60"/>
        <end position="329"/>
    </location>
</feature>
<accession>A0A4Y3PM43</accession>
<sequence>MENIKSAPKKKRLRRIFFWAFLTLLLYMWVVNSSFLASPPDGSPFLLAHRGVAQTFHMEGITNETCTAEQIYPPEHPYLENTLPSMRAAFAAGADAVELDVHWTKDSQFAVFHDWTLGCRTNGEGVTRDFTMSELKKLDVGYNYTADGGRTYPFRGKGVGLMPSLDEVLTEFPTESLLIHIKSNDPNEGKALAAFLQPLPKERLAKLAVYGGDEPVATLKQAMPELRVMSMSTMKSCLIPYIAVGWSGYVPDACAGTQLHIPDQIAPWLWGWPNRFMERMEAADTRVILVAGSGDFSQGFDTPADLNRVPEKFNGGIWTNRIDRIGPLLHKKSETK</sequence>
<dbReference type="AlphaFoldDB" id="A0A4Y3PM43"/>
<protein>
    <submittedName>
        <fullName evidence="2">Glycerophosphoryl diester phosphodiesterase</fullName>
    </submittedName>
</protein>
<dbReference type="PROSITE" id="PS51704">
    <property type="entry name" value="GP_PDE"/>
    <property type="match status" value="1"/>
</dbReference>
<dbReference type="Gene3D" id="3.20.20.190">
    <property type="entry name" value="Phosphatidylinositol (PI) phosphodiesterase"/>
    <property type="match status" value="1"/>
</dbReference>
<dbReference type="InterPro" id="IPR017946">
    <property type="entry name" value="PLC-like_Pdiesterase_TIM-brl"/>
</dbReference>
<dbReference type="Pfam" id="PF03009">
    <property type="entry name" value="GDPD"/>
    <property type="match status" value="1"/>
</dbReference>
<reference evidence="2 3" key="1">
    <citation type="submission" date="2019-06" db="EMBL/GenBank/DDBJ databases">
        <title>Whole genome shotgun sequence of Brevibacillus parabrevis NBRC 12334.</title>
        <authorList>
            <person name="Hosoyama A."/>
            <person name="Uohara A."/>
            <person name="Ohji S."/>
            <person name="Ichikawa N."/>
        </authorList>
    </citation>
    <scope>NUCLEOTIDE SEQUENCE [LARGE SCALE GENOMIC DNA]</scope>
    <source>
        <strain evidence="2 3">NBRC 12334</strain>
    </source>
</reference>
<name>A0A4Y3PM43_BREPA</name>
<dbReference type="GO" id="GO:0006629">
    <property type="term" value="P:lipid metabolic process"/>
    <property type="evidence" value="ECO:0007669"/>
    <property type="project" value="InterPro"/>
</dbReference>
<dbReference type="RefSeq" id="WP_122963326.1">
    <property type="nucleotide sequence ID" value="NZ_BJMH01000007.1"/>
</dbReference>
<dbReference type="GeneID" id="87613324"/>
<dbReference type="SUPFAM" id="SSF51695">
    <property type="entry name" value="PLC-like phosphodiesterases"/>
    <property type="match status" value="1"/>
</dbReference>
<evidence type="ECO:0000313" key="3">
    <source>
        <dbReference type="Proteomes" id="UP000316882"/>
    </source>
</evidence>
<keyword evidence="3" id="KW-1185">Reference proteome</keyword>
<evidence type="ECO:0000259" key="1">
    <source>
        <dbReference type="PROSITE" id="PS51704"/>
    </source>
</evidence>
<dbReference type="PANTHER" id="PTHR43805">
    <property type="entry name" value="GLYCEROPHOSPHORYL DIESTER PHOSPHODIESTERASE"/>
    <property type="match status" value="1"/>
</dbReference>
<dbReference type="GO" id="GO:0008081">
    <property type="term" value="F:phosphoric diester hydrolase activity"/>
    <property type="evidence" value="ECO:0007669"/>
    <property type="project" value="InterPro"/>
</dbReference>
<dbReference type="Proteomes" id="UP000316882">
    <property type="component" value="Unassembled WGS sequence"/>
</dbReference>
<dbReference type="PANTHER" id="PTHR43805:SF1">
    <property type="entry name" value="GP-PDE DOMAIN-CONTAINING PROTEIN"/>
    <property type="match status" value="1"/>
</dbReference>